<proteinExistence type="predicted"/>
<gene>
    <name evidence="1" type="ORF">EKO27_g5995</name>
</gene>
<dbReference type="Proteomes" id="UP000286045">
    <property type="component" value="Unassembled WGS sequence"/>
</dbReference>
<keyword evidence="2" id="KW-1185">Reference proteome</keyword>
<dbReference type="EMBL" id="RYZI01000168">
    <property type="protein sequence ID" value="RWA09112.1"/>
    <property type="molecule type" value="Genomic_DNA"/>
</dbReference>
<sequence>MTKKFRDKQMRRAEALNKAFSRISRRRARGRYTGRAKERKSSLRNVTGVTECGLMNIPNAGDGETVVWEDYGMEVDTSAG</sequence>
<evidence type="ECO:0000313" key="1">
    <source>
        <dbReference type="EMBL" id="RWA09112.1"/>
    </source>
</evidence>
<reference evidence="1 2" key="1">
    <citation type="submission" date="2018-12" db="EMBL/GenBank/DDBJ databases">
        <title>Draft genome sequence of Xylaria grammica IHI A82.</title>
        <authorList>
            <person name="Buettner E."/>
            <person name="Kellner H."/>
        </authorList>
    </citation>
    <scope>NUCLEOTIDE SEQUENCE [LARGE SCALE GENOMIC DNA]</scope>
    <source>
        <strain evidence="1 2">IHI A82</strain>
    </source>
</reference>
<dbReference type="AlphaFoldDB" id="A0A439D3Y2"/>
<name>A0A439D3Y2_9PEZI</name>
<evidence type="ECO:0000313" key="2">
    <source>
        <dbReference type="Proteomes" id="UP000286045"/>
    </source>
</evidence>
<protein>
    <submittedName>
        <fullName evidence="1">Uncharacterized protein</fullName>
    </submittedName>
</protein>
<accession>A0A439D3Y2</accession>
<organism evidence="1 2">
    <name type="scientific">Xylaria grammica</name>
    <dbReference type="NCBI Taxonomy" id="363999"/>
    <lineage>
        <taxon>Eukaryota</taxon>
        <taxon>Fungi</taxon>
        <taxon>Dikarya</taxon>
        <taxon>Ascomycota</taxon>
        <taxon>Pezizomycotina</taxon>
        <taxon>Sordariomycetes</taxon>
        <taxon>Xylariomycetidae</taxon>
        <taxon>Xylariales</taxon>
        <taxon>Xylariaceae</taxon>
        <taxon>Xylaria</taxon>
    </lineage>
</organism>
<comment type="caution">
    <text evidence="1">The sequence shown here is derived from an EMBL/GenBank/DDBJ whole genome shotgun (WGS) entry which is preliminary data.</text>
</comment>